<dbReference type="InterPro" id="IPR028973">
    <property type="entry name" value="PhnB-like"/>
</dbReference>
<dbReference type="EMBL" id="AP019860">
    <property type="protein sequence ID" value="BBM82114.1"/>
    <property type="molecule type" value="Genomic_DNA"/>
</dbReference>
<sequence>MKALTPYLTFDGNAREAMEFYHSCFGGELDIRTFDEAPGGSCPGGDSETMKDKVMHACLTLGDFILMASDSPQGGTKNGDSVHLSINCENREQTDKLFEALGEGGNVTMPLQDTFWGAYFGMVVDQYGFHWMLHQETQQK</sequence>
<evidence type="ECO:0000259" key="1">
    <source>
        <dbReference type="Pfam" id="PF06983"/>
    </source>
</evidence>
<accession>A0A5S9F282</accession>
<dbReference type="InterPro" id="IPR029068">
    <property type="entry name" value="Glyas_Bleomycin-R_OHBP_Dase"/>
</dbReference>
<feature type="domain" description="PhnB-like" evidence="1">
    <location>
        <begin position="3"/>
        <end position="132"/>
    </location>
</feature>
<dbReference type="Pfam" id="PF06983">
    <property type="entry name" value="3-dmu-9_3-mt"/>
    <property type="match status" value="1"/>
</dbReference>
<dbReference type="OrthoDB" id="9806473at2"/>
<dbReference type="PANTHER" id="PTHR33990:SF1">
    <property type="entry name" value="PROTEIN YJDN"/>
    <property type="match status" value="1"/>
</dbReference>
<dbReference type="CDD" id="cd06588">
    <property type="entry name" value="PhnB_like"/>
    <property type="match status" value="1"/>
</dbReference>
<name>A0A5S9F282_UABAM</name>
<dbReference type="PANTHER" id="PTHR33990">
    <property type="entry name" value="PROTEIN YJDN-RELATED"/>
    <property type="match status" value="1"/>
</dbReference>
<dbReference type="RefSeq" id="WP_151966367.1">
    <property type="nucleotide sequence ID" value="NZ_AP019860.1"/>
</dbReference>
<dbReference type="Gene3D" id="3.10.180.10">
    <property type="entry name" value="2,3-Dihydroxybiphenyl 1,2-Dioxygenase, domain 1"/>
    <property type="match status" value="1"/>
</dbReference>
<evidence type="ECO:0000313" key="3">
    <source>
        <dbReference type="Proteomes" id="UP000326354"/>
    </source>
</evidence>
<dbReference type="SUPFAM" id="SSF54593">
    <property type="entry name" value="Glyoxalase/Bleomycin resistance protein/Dihydroxybiphenyl dioxygenase"/>
    <property type="match status" value="1"/>
</dbReference>
<evidence type="ECO:0000313" key="2">
    <source>
        <dbReference type="EMBL" id="BBM82114.1"/>
    </source>
</evidence>
<dbReference type="AlphaFoldDB" id="A0A5S9F282"/>
<gene>
    <name evidence="2" type="ORF">UABAM_00457</name>
</gene>
<protein>
    <submittedName>
        <fullName evidence="2">VOC family protein</fullName>
    </submittedName>
</protein>
<organism evidence="2 3">
    <name type="scientific">Uabimicrobium amorphum</name>
    <dbReference type="NCBI Taxonomy" id="2596890"/>
    <lineage>
        <taxon>Bacteria</taxon>
        <taxon>Pseudomonadati</taxon>
        <taxon>Planctomycetota</taxon>
        <taxon>Candidatus Uabimicrobiia</taxon>
        <taxon>Candidatus Uabimicrobiales</taxon>
        <taxon>Candidatus Uabimicrobiaceae</taxon>
        <taxon>Candidatus Uabimicrobium</taxon>
    </lineage>
</organism>
<dbReference type="KEGG" id="uam:UABAM_00457"/>
<proteinExistence type="predicted"/>
<reference evidence="2 3" key="1">
    <citation type="submission" date="2019-08" db="EMBL/GenBank/DDBJ databases">
        <title>Complete genome sequence of Candidatus Uab amorphum.</title>
        <authorList>
            <person name="Shiratori T."/>
            <person name="Suzuki S."/>
            <person name="Kakizawa Y."/>
            <person name="Ishida K."/>
        </authorList>
    </citation>
    <scope>NUCLEOTIDE SEQUENCE [LARGE SCALE GENOMIC DNA]</scope>
    <source>
        <strain evidence="2 3">SRT547</strain>
    </source>
</reference>
<keyword evidence="3" id="KW-1185">Reference proteome</keyword>
<dbReference type="Proteomes" id="UP000326354">
    <property type="component" value="Chromosome"/>
</dbReference>